<evidence type="ECO:0000313" key="3">
    <source>
        <dbReference type="Proteomes" id="UP000829685"/>
    </source>
</evidence>
<organism evidence="2 3">
    <name type="scientific">Neoarthrinium moseri</name>
    <dbReference type="NCBI Taxonomy" id="1658444"/>
    <lineage>
        <taxon>Eukaryota</taxon>
        <taxon>Fungi</taxon>
        <taxon>Dikarya</taxon>
        <taxon>Ascomycota</taxon>
        <taxon>Pezizomycotina</taxon>
        <taxon>Sordariomycetes</taxon>
        <taxon>Xylariomycetidae</taxon>
        <taxon>Amphisphaeriales</taxon>
        <taxon>Apiosporaceae</taxon>
        <taxon>Neoarthrinium</taxon>
    </lineage>
</organism>
<accession>A0A9P9WMT5</accession>
<evidence type="ECO:0000313" key="2">
    <source>
        <dbReference type="EMBL" id="KAI1871134.1"/>
    </source>
</evidence>
<dbReference type="EMBL" id="JAFIMR010000013">
    <property type="protein sequence ID" value="KAI1871134.1"/>
    <property type="molecule type" value="Genomic_DNA"/>
</dbReference>
<dbReference type="InterPro" id="IPR002347">
    <property type="entry name" value="SDR_fam"/>
</dbReference>
<dbReference type="SUPFAM" id="SSF51735">
    <property type="entry name" value="NAD(P)-binding Rossmann-fold domains"/>
    <property type="match status" value="1"/>
</dbReference>
<dbReference type="PANTHER" id="PTHR43658">
    <property type="entry name" value="SHORT-CHAIN DEHYDROGENASE/REDUCTASE"/>
    <property type="match status" value="1"/>
</dbReference>
<keyword evidence="1" id="KW-0560">Oxidoreductase</keyword>
<keyword evidence="3" id="KW-1185">Reference proteome</keyword>
<dbReference type="Gene3D" id="3.40.50.720">
    <property type="entry name" value="NAD(P)-binding Rossmann-like Domain"/>
    <property type="match status" value="1"/>
</dbReference>
<dbReference type="PROSITE" id="PS51257">
    <property type="entry name" value="PROKAR_LIPOPROTEIN"/>
    <property type="match status" value="1"/>
</dbReference>
<name>A0A9P9WMT5_9PEZI</name>
<dbReference type="Proteomes" id="UP000829685">
    <property type="component" value="Unassembled WGS sequence"/>
</dbReference>
<dbReference type="AlphaFoldDB" id="A0A9P9WMT5"/>
<dbReference type="PANTHER" id="PTHR43658:SF8">
    <property type="entry name" value="17-BETA-HYDROXYSTEROID DEHYDROGENASE 14-RELATED"/>
    <property type="match status" value="1"/>
</dbReference>
<dbReference type="InterPro" id="IPR036291">
    <property type="entry name" value="NAD(P)-bd_dom_sf"/>
</dbReference>
<dbReference type="GO" id="GO:0016491">
    <property type="term" value="F:oxidoreductase activity"/>
    <property type="evidence" value="ECO:0007669"/>
    <property type="project" value="UniProtKB-KW"/>
</dbReference>
<dbReference type="PRINTS" id="PR00081">
    <property type="entry name" value="GDHRDH"/>
</dbReference>
<gene>
    <name evidence="2" type="ORF">JX265_006174</name>
</gene>
<sequence length="284" mass="30367">MKIEGRTFIISGGASGLGQACVETLVEAGGYVAVLDMNEENGAELVSKLGSQTKFFVCNVLETESIRAAVDGAVEWVKKTGKPLGGVIPAAGVSTPATVRIRGFLGEKQSTCHNMLTMDQMLDRDGNALDLSDFDFVMNVNLRGTIDLVRQSLVHIAKTEPTRPDGERGVVIMVASSAAFDGQKGQVSYSASKGAVTAMTLPMTRDLARYGVRVITIAPSLFESRMTSMMSDKVRGSLEKAMEFPRRAGQPAEFAALAKHAIENAMLNGTVLRLDGGMRMPSKM</sequence>
<protein>
    <recommendedName>
        <fullName evidence="4">3-hydroxyacyl-CoA dehydrogenase type-2</fullName>
    </recommendedName>
</protein>
<dbReference type="Pfam" id="PF00106">
    <property type="entry name" value="adh_short"/>
    <property type="match status" value="1"/>
</dbReference>
<evidence type="ECO:0008006" key="4">
    <source>
        <dbReference type="Google" id="ProtNLM"/>
    </source>
</evidence>
<proteinExistence type="predicted"/>
<reference evidence="2" key="1">
    <citation type="submission" date="2021-03" db="EMBL/GenBank/DDBJ databases">
        <title>Revisited historic fungal species revealed as producer of novel bioactive compounds through whole genome sequencing and comparative genomics.</title>
        <authorList>
            <person name="Vignolle G.A."/>
            <person name="Hochenegger N."/>
            <person name="Mach R.L."/>
            <person name="Mach-Aigner A.R."/>
            <person name="Javad Rahimi M."/>
            <person name="Salim K.A."/>
            <person name="Chan C.M."/>
            <person name="Lim L.B.L."/>
            <person name="Cai F."/>
            <person name="Druzhinina I.S."/>
            <person name="U'Ren J.M."/>
            <person name="Derntl C."/>
        </authorList>
    </citation>
    <scope>NUCLEOTIDE SEQUENCE</scope>
    <source>
        <strain evidence="2">TUCIM 5799</strain>
    </source>
</reference>
<evidence type="ECO:0000256" key="1">
    <source>
        <dbReference type="ARBA" id="ARBA00023002"/>
    </source>
</evidence>
<comment type="caution">
    <text evidence="2">The sequence shown here is derived from an EMBL/GenBank/DDBJ whole genome shotgun (WGS) entry which is preliminary data.</text>
</comment>